<evidence type="ECO:0000313" key="1">
    <source>
        <dbReference type="EMBL" id="KAJ8319649.1"/>
    </source>
</evidence>
<evidence type="ECO:0000313" key="2">
    <source>
        <dbReference type="Proteomes" id="UP001217089"/>
    </source>
</evidence>
<organism evidence="1 2">
    <name type="scientific">Tegillarca granosa</name>
    <name type="common">Malaysian cockle</name>
    <name type="synonym">Anadara granosa</name>
    <dbReference type="NCBI Taxonomy" id="220873"/>
    <lineage>
        <taxon>Eukaryota</taxon>
        <taxon>Metazoa</taxon>
        <taxon>Spiralia</taxon>
        <taxon>Lophotrochozoa</taxon>
        <taxon>Mollusca</taxon>
        <taxon>Bivalvia</taxon>
        <taxon>Autobranchia</taxon>
        <taxon>Pteriomorphia</taxon>
        <taxon>Arcoida</taxon>
        <taxon>Arcoidea</taxon>
        <taxon>Arcidae</taxon>
        <taxon>Tegillarca</taxon>
    </lineage>
</organism>
<sequence>MLTCPIKTGCPVFSYILYLSKRPADFCSDDDSFYLKNSCANNDGEKCSRQLTSLCNWRQKQTVIK</sequence>
<accession>A0ABQ9FQS2</accession>
<reference evidence="1 2" key="1">
    <citation type="submission" date="2022-12" db="EMBL/GenBank/DDBJ databases">
        <title>Chromosome-level genome of Tegillarca granosa.</title>
        <authorList>
            <person name="Kim J."/>
        </authorList>
    </citation>
    <scope>NUCLEOTIDE SEQUENCE [LARGE SCALE GENOMIC DNA]</scope>
    <source>
        <strain evidence="1">Teg-2019</strain>
        <tissue evidence="1">Adductor muscle</tissue>
    </source>
</reference>
<name>A0ABQ9FQS2_TEGGR</name>
<comment type="caution">
    <text evidence="1">The sequence shown here is derived from an EMBL/GenBank/DDBJ whole genome shotgun (WGS) entry which is preliminary data.</text>
</comment>
<keyword evidence="2" id="KW-1185">Reference proteome</keyword>
<protein>
    <submittedName>
        <fullName evidence="1">Uncharacterized protein</fullName>
    </submittedName>
</protein>
<gene>
    <name evidence="1" type="ORF">KUTeg_002798</name>
</gene>
<dbReference type="Proteomes" id="UP001217089">
    <property type="component" value="Unassembled WGS sequence"/>
</dbReference>
<dbReference type="EMBL" id="JARBDR010000175">
    <property type="protein sequence ID" value="KAJ8319649.1"/>
    <property type="molecule type" value="Genomic_DNA"/>
</dbReference>
<proteinExistence type="predicted"/>